<dbReference type="KEGG" id="slk:SLUN_25675"/>
<feature type="compositionally biased region" description="Gly residues" evidence="1">
    <location>
        <begin position="29"/>
        <end position="40"/>
    </location>
</feature>
<proteinExistence type="predicted"/>
<dbReference type="RefSeq" id="WP_108152109.1">
    <property type="nucleotide sequence ID" value="NZ_CP026304.1"/>
</dbReference>
<evidence type="ECO:0000313" key="3">
    <source>
        <dbReference type="Proteomes" id="UP000244201"/>
    </source>
</evidence>
<evidence type="ECO:0000256" key="1">
    <source>
        <dbReference type="SAM" id="MobiDB-lite"/>
    </source>
</evidence>
<accession>A0A2R4T7F3</accession>
<sequence>MAWDEWEQLKADAAGQQSTQMRLNQLDDGNGGRGGPGTGGEADLKVNQKSLAAIGDEAHKLFDRLETDGKHAKSSSEKAATGLKADFEVGGALAHVAAHWDAQVRTLLDACAHISNHLEYSNKAHRNDEERALTAFSKISELDAGFDDRDQRR</sequence>
<gene>
    <name evidence="2" type="ORF">SLUN_25675</name>
</gene>
<dbReference type="OrthoDB" id="4313158at2"/>
<dbReference type="GeneID" id="55658643"/>
<dbReference type="EMBL" id="CP026304">
    <property type="protein sequence ID" value="AVZ75072.1"/>
    <property type="molecule type" value="Genomic_DNA"/>
</dbReference>
<reference evidence="2 3" key="1">
    <citation type="submission" date="2018-01" db="EMBL/GenBank/DDBJ databases">
        <title>Complete genome sequence of Streptomyces lunaelactis MM109T, a Ferroverdin A producer isolated from cave moonmilk deposits.</title>
        <authorList>
            <person name="Naome A."/>
            <person name="Martinet L."/>
            <person name="Maciejewska M."/>
            <person name="Anderssen S."/>
            <person name="Adam D."/>
            <person name="Tenconi E."/>
            <person name="Deflandre B."/>
            <person name="Arguelles-Arias A."/>
            <person name="Calusinska M."/>
            <person name="Copieters W."/>
            <person name="Karim L."/>
            <person name="Hanikenne M."/>
            <person name="Baurain D."/>
            <person name="van Wezel G."/>
            <person name="Smargiasso N."/>
            <person name="de Pauw E."/>
            <person name="Delfosse P."/>
            <person name="Rigali S."/>
        </authorList>
    </citation>
    <scope>NUCLEOTIDE SEQUENCE [LARGE SCALE GENOMIC DNA]</scope>
    <source>
        <strain evidence="2 3">MM109</strain>
    </source>
</reference>
<evidence type="ECO:0008006" key="4">
    <source>
        <dbReference type="Google" id="ProtNLM"/>
    </source>
</evidence>
<feature type="region of interest" description="Disordered" evidence="1">
    <location>
        <begin position="1"/>
        <end position="43"/>
    </location>
</feature>
<name>A0A2R4T7F3_9ACTN</name>
<dbReference type="AlphaFoldDB" id="A0A2R4T7F3"/>
<dbReference type="Proteomes" id="UP000244201">
    <property type="component" value="Chromosome"/>
</dbReference>
<protein>
    <recommendedName>
        <fullName evidence="4">AG1 protein</fullName>
    </recommendedName>
</protein>
<organism evidence="2 3">
    <name type="scientific">Streptomyces lunaelactis</name>
    <dbReference type="NCBI Taxonomy" id="1535768"/>
    <lineage>
        <taxon>Bacteria</taxon>
        <taxon>Bacillati</taxon>
        <taxon>Actinomycetota</taxon>
        <taxon>Actinomycetes</taxon>
        <taxon>Kitasatosporales</taxon>
        <taxon>Streptomycetaceae</taxon>
        <taxon>Streptomyces</taxon>
    </lineage>
</organism>
<keyword evidence="3" id="KW-1185">Reference proteome</keyword>
<evidence type="ECO:0000313" key="2">
    <source>
        <dbReference type="EMBL" id="AVZ75072.1"/>
    </source>
</evidence>